<evidence type="ECO:0000313" key="3">
    <source>
        <dbReference type="Proteomes" id="UP000290288"/>
    </source>
</evidence>
<evidence type="ECO:0000313" key="2">
    <source>
        <dbReference type="EMBL" id="RXW15087.1"/>
    </source>
</evidence>
<gene>
    <name evidence="2" type="ORF">EST38_g10763</name>
</gene>
<feature type="compositionally biased region" description="Basic and acidic residues" evidence="1">
    <location>
        <begin position="691"/>
        <end position="708"/>
    </location>
</feature>
<comment type="caution">
    <text evidence="2">The sequence shown here is derived from an EMBL/GenBank/DDBJ whole genome shotgun (WGS) entry which is preliminary data.</text>
</comment>
<feature type="region of interest" description="Disordered" evidence="1">
    <location>
        <begin position="368"/>
        <end position="400"/>
    </location>
</feature>
<evidence type="ECO:0000256" key="1">
    <source>
        <dbReference type="SAM" id="MobiDB-lite"/>
    </source>
</evidence>
<feature type="compositionally biased region" description="Acidic residues" evidence="1">
    <location>
        <begin position="557"/>
        <end position="569"/>
    </location>
</feature>
<dbReference type="Proteomes" id="UP000290288">
    <property type="component" value="Unassembled WGS sequence"/>
</dbReference>
<accession>A0A4Q2D6J7</accession>
<feature type="compositionally biased region" description="Basic and acidic residues" evidence="1">
    <location>
        <begin position="601"/>
        <end position="610"/>
    </location>
</feature>
<dbReference type="EMBL" id="SDEE01000601">
    <property type="protein sequence ID" value="RXW15087.1"/>
    <property type="molecule type" value="Genomic_DNA"/>
</dbReference>
<protein>
    <submittedName>
        <fullName evidence="2">Uncharacterized protein</fullName>
    </submittedName>
</protein>
<feature type="compositionally biased region" description="Basic residues" evidence="1">
    <location>
        <begin position="540"/>
        <end position="553"/>
    </location>
</feature>
<organism evidence="2 3">
    <name type="scientific">Candolleomyces aberdarensis</name>
    <dbReference type="NCBI Taxonomy" id="2316362"/>
    <lineage>
        <taxon>Eukaryota</taxon>
        <taxon>Fungi</taxon>
        <taxon>Dikarya</taxon>
        <taxon>Basidiomycota</taxon>
        <taxon>Agaricomycotina</taxon>
        <taxon>Agaricomycetes</taxon>
        <taxon>Agaricomycetidae</taxon>
        <taxon>Agaricales</taxon>
        <taxon>Agaricineae</taxon>
        <taxon>Psathyrellaceae</taxon>
        <taxon>Candolleomyces</taxon>
    </lineage>
</organism>
<dbReference type="OrthoDB" id="2934473at2759"/>
<reference evidence="2 3" key="1">
    <citation type="submission" date="2019-01" db="EMBL/GenBank/DDBJ databases">
        <title>Draft genome sequence of Psathyrella aberdarensis IHI B618.</title>
        <authorList>
            <person name="Buettner E."/>
            <person name="Kellner H."/>
        </authorList>
    </citation>
    <scope>NUCLEOTIDE SEQUENCE [LARGE SCALE GENOMIC DNA]</scope>
    <source>
        <strain evidence="2 3">IHI B618</strain>
    </source>
</reference>
<sequence length="1437" mass="159293">MQVNTPKEYKQWKLCLPGRDSRMPTVLECENHPLLKNVPHVNRVLIMVMDTSLDAMKRTYDYERKLSTPTGPRTSWKKKGLIELDEGDYVFVREMKVANSSVEPSKQAEEDVVAVSTTGEVHHNEDTLKAFQDAMDAIVGSGTGGLTDFEKDKGAKKINGNRCFSLASTFQKLRKLVSPAAANKHKPKNEKLNKMKKDVVLAGSQMVVGLSKLLPTGVQEAIRANQEVVNHPTAGSHENYMAPNVQLNISTVDKEKRKAKGGLKKHLGQFGLPHYDSYDHPGYLTFMVSCPCMPDDCEPGDFHIFLFGVYSKLVRYRGHIFSGRYKHGGTEPEFPRTKRKSKSAFRLNVVFYPTKGCVDGRSRFALAPSCRSSPPNQPPPAGQSTQVNPASPGTQSISESSTKQAADLGVVCLAPEMINASKSPSVHVRCNPTNFAQDGDVIMDPEGLMNYLGRGLFQFGTFAFGQAADTLGIEFDYTQFASSISFVNSRGERETLKPWATAPGVNTISSARKESIDLFEDFTKKVSKFIPSVVVGHDRAKKRVQSRPRKKRKEPTLDDWETDEEDEIADNGVAGLDGVEDEDNEEDENTVGAEMAIQNGRRRESGERRSVGQTRGMAAVASQNVRKARAGVTKAVVPGLRSGSNRNGRARKKGDGGGSQTANNDKTSGLSKYRRRRKGGSVDVAEAQGGGRDDGRRGRGVDDSEEQQRPTPESQDEGDFNNNVDLCHTRGAEGNPAEQPATRDEEPAMPIGTNNPQTIQDANASLKEGRNSDRVRDNLEEDEQSRDPGPSADLPVSPRPLKRHGDETGDVGMLPVLTTAYSTDPPSFVASSLPPRKKSKPAYRLLDGLTVANLSVEIESARQELRAYHGKAAEALLMQRTTPMKALLEELRASYSSVDKEPLSIHAPATVQRLHQQAISCKNTLNLNHFRIRVERAEIMWATERARRWVETDVVGAVNRRLDESKNQRDDRAGDWIDDLVDILRSGLIAGVRDISLDPNIYPRLAALGSEAHSYTNTYAPRKLFGPENSSKLRVAVVEGVRVVLPAWLRLGTGDAKEDRESCVKAWFVNALKDVLGAPFLTTDIAWKAFTTFKARHVILSDQLYQTNHPSTRLMTPFLQALRQHPINDATTPVGQAFQTYCKIISGECRPSPTEVLQPGSPYFLRMQEFMVNLKRAFRSVDDAASNTSIFQVYRELEPERRRFAGPAGPYSQDFIFTAAGLFSAMVWRGITEGSQFAKDGPMRFLDLRDLRHAQDVFRAGISEITEDDGLFSLCNIHGRYFVERTMELADVFWMEVQALGWDTFSVTHPTFLDCFTFLFSPDPNTPSKRRLSRIDTVSLYNLVCDLAYAGVCQPPTLYDVASYVDGLKGPAFQALCHLGLIDVSNNTSNEVLGALHRISAMIPEERTEHERLHPGFVFVGMECALKQYYLASGLEL</sequence>
<feature type="compositionally biased region" description="Polar residues" evidence="1">
    <location>
        <begin position="752"/>
        <end position="763"/>
    </location>
</feature>
<name>A0A4Q2D6J7_9AGAR</name>
<keyword evidence="3" id="KW-1185">Reference proteome</keyword>
<feature type="compositionally biased region" description="Polar residues" evidence="1">
    <location>
        <begin position="660"/>
        <end position="670"/>
    </location>
</feature>
<feature type="compositionally biased region" description="Basic and acidic residues" evidence="1">
    <location>
        <begin position="767"/>
        <end position="778"/>
    </location>
</feature>
<feature type="compositionally biased region" description="Acidic residues" evidence="1">
    <location>
        <begin position="578"/>
        <end position="589"/>
    </location>
</feature>
<proteinExistence type="predicted"/>
<feature type="compositionally biased region" description="Polar residues" evidence="1">
    <location>
        <begin position="382"/>
        <end position="400"/>
    </location>
</feature>
<feature type="region of interest" description="Disordered" evidence="1">
    <location>
        <begin position="540"/>
        <end position="810"/>
    </location>
</feature>